<dbReference type="OrthoDB" id="5324427at2"/>
<dbReference type="RefSeq" id="WP_118918192.1">
    <property type="nucleotide sequence ID" value="NZ_CP032097.1"/>
</dbReference>
<evidence type="ECO:0000259" key="1">
    <source>
        <dbReference type="PROSITE" id="PS50943"/>
    </source>
</evidence>
<dbReference type="EMBL" id="CP032097">
    <property type="protein sequence ID" value="AXX96042.1"/>
    <property type="molecule type" value="Genomic_DNA"/>
</dbReference>
<gene>
    <name evidence="2" type="ORF">AELL_2425</name>
    <name evidence="3" type="ORF">CP962_12560</name>
</gene>
<dbReference type="Proteomes" id="UP000290588">
    <property type="component" value="Unassembled WGS sequence"/>
</dbReference>
<sequence>MDVKITTEKMKIAMDVTSYSELASQLNITLSTIDSWKKRNAIPNKYLLKVAEETGVSLDWLSSEDKPTFHISGGTKNISQVNGGTINQGSENEDELELFEEFKKIENLAKMTKKMNFLKEELEKIKKELINYL</sequence>
<dbReference type="SUPFAM" id="SSF47413">
    <property type="entry name" value="lambda repressor-like DNA-binding domains"/>
    <property type="match status" value="1"/>
</dbReference>
<dbReference type="AlphaFoldDB" id="A0A347UB14"/>
<dbReference type="Proteomes" id="UP000262582">
    <property type="component" value="Chromosome"/>
</dbReference>
<organism evidence="3 5">
    <name type="scientific">Arcobacter ellisii</name>
    <dbReference type="NCBI Taxonomy" id="913109"/>
    <lineage>
        <taxon>Bacteria</taxon>
        <taxon>Pseudomonadati</taxon>
        <taxon>Campylobacterota</taxon>
        <taxon>Epsilonproteobacteria</taxon>
        <taxon>Campylobacterales</taxon>
        <taxon>Arcobacteraceae</taxon>
        <taxon>Arcobacter</taxon>
    </lineage>
</organism>
<reference evidence="3 5" key="1">
    <citation type="submission" date="2017-09" db="EMBL/GenBank/DDBJ databases">
        <title>Genomics of the genus Arcobacter.</title>
        <authorList>
            <person name="Perez-Cataluna A."/>
            <person name="Figueras M.J."/>
            <person name="Salas-Masso N."/>
        </authorList>
    </citation>
    <scope>NUCLEOTIDE SEQUENCE [LARGE SCALE GENOMIC DNA]</scope>
    <source>
        <strain evidence="3 5">CECT 7837</strain>
    </source>
</reference>
<dbReference type="Gene3D" id="1.10.260.40">
    <property type="entry name" value="lambda repressor-like DNA-binding domains"/>
    <property type="match status" value="1"/>
</dbReference>
<dbReference type="GO" id="GO:0003677">
    <property type="term" value="F:DNA binding"/>
    <property type="evidence" value="ECO:0007669"/>
    <property type="project" value="InterPro"/>
</dbReference>
<dbReference type="PROSITE" id="PS50943">
    <property type="entry name" value="HTH_CROC1"/>
    <property type="match status" value="1"/>
</dbReference>
<evidence type="ECO:0000313" key="3">
    <source>
        <dbReference type="EMBL" id="RXI28908.1"/>
    </source>
</evidence>
<evidence type="ECO:0000313" key="4">
    <source>
        <dbReference type="Proteomes" id="UP000262582"/>
    </source>
</evidence>
<dbReference type="EMBL" id="NXIG01000016">
    <property type="protein sequence ID" value="RXI28908.1"/>
    <property type="molecule type" value="Genomic_DNA"/>
</dbReference>
<name>A0A347UB14_9BACT</name>
<dbReference type="GO" id="GO:0045892">
    <property type="term" value="P:negative regulation of DNA-templated transcription"/>
    <property type="evidence" value="ECO:0007669"/>
    <property type="project" value="InterPro"/>
</dbReference>
<dbReference type="InterPro" id="IPR010982">
    <property type="entry name" value="Lambda_DNA-bd_dom_sf"/>
</dbReference>
<evidence type="ECO:0000313" key="2">
    <source>
        <dbReference type="EMBL" id="AXX96042.1"/>
    </source>
</evidence>
<dbReference type="Pfam" id="PF07022">
    <property type="entry name" value="Phage_CI_repr"/>
    <property type="match status" value="1"/>
</dbReference>
<dbReference type="InterPro" id="IPR001387">
    <property type="entry name" value="Cro/C1-type_HTH"/>
</dbReference>
<proteinExistence type="predicted"/>
<protein>
    <recommendedName>
        <fullName evidence="1">HTH cro/C1-type domain-containing protein</fullName>
    </recommendedName>
</protein>
<dbReference type="CDD" id="cd00093">
    <property type="entry name" value="HTH_XRE"/>
    <property type="match status" value="1"/>
</dbReference>
<accession>A0A347UB14</accession>
<dbReference type="KEGG" id="aell:AELL_2425"/>
<feature type="domain" description="HTH cro/C1-type" evidence="1">
    <location>
        <begin position="20"/>
        <end position="61"/>
    </location>
</feature>
<reference evidence="2 4" key="2">
    <citation type="submission" date="2018-08" db="EMBL/GenBank/DDBJ databases">
        <title>Complete genome of the Arcobacter ellisii type strain LMG 26155.</title>
        <authorList>
            <person name="Miller W.G."/>
            <person name="Yee E."/>
            <person name="Bono J.L."/>
        </authorList>
    </citation>
    <scope>NUCLEOTIDE SEQUENCE [LARGE SCALE GENOMIC DNA]</scope>
    <source>
        <strain evidence="2 4">LMG 26155</strain>
    </source>
</reference>
<keyword evidence="4" id="KW-1185">Reference proteome</keyword>
<dbReference type="InterPro" id="IPR010744">
    <property type="entry name" value="Phage_CI_N"/>
</dbReference>
<evidence type="ECO:0000313" key="5">
    <source>
        <dbReference type="Proteomes" id="UP000290588"/>
    </source>
</evidence>